<name>A0A0A1WRL6_ZEUCU</name>
<gene>
    <name evidence="3" type="primary">TSEP_0</name>
    <name evidence="3" type="ORF">g.18996</name>
</gene>
<keyword evidence="1" id="KW-0732">Signal</keyword>
<feature type="domain" description="Protein TsetseEP" evidence="2">
    <location>
        <begin position="72"/>
        <end position="189"/>
    </location>
</feature>
<protein>
    <submittedName>
        <fullName evidence="3">Protein TsetseEP</fullName>
    </submittedName>
</protein>
<dbReference type="EMBL" id="GBXI01012820">
    <property type="protein sequence ID" value="JAD01472.1"/>
    <property type="molecule type" value="Transcribed_RNA"/>
</dbReference>
<organism evidence="3">
    <name type="scientific">Zeugodacus cucurbitae</name>
    <name type="common">Melon fruit fly</name>
    <name type="synonym">Bactrocera cucurbitae</name>
    <dbReference type="NCBI Taxonomy" id="28588"/>
    <lineage>
        <taxon>Eukaryota</taxon>
        <taxon>Metazoa</taxon>
        <taxon>Ecdysozoa</taxon>
        <taxon>Arthropoda</taxon>
        <taxon>Hexapoda</taxon>
        <taxon>Insecta</taxon>
        <taxon>Pterygota</taxon>
        <taxon>Neoptera</taxon>
        <taxon>Endopterygota</taxon>
        <taxon>Diptera</taxon>
        <taxon>Brachycera</taxon>
        <taxon>Muscomorpha</taxon>
        <taxon>Tephritoidea</taxon>
        <taxon>Tephritidae</taxon>
        <taxon>Zeugodacus</taxon>
        <taxon>Zeugodacus</taxon>
    </lineage>
</organism>
<reference evidence="3" key="1">
    <citation type="submission" date="2014-11" db="EMBL/GenBank/DDBJ databases">
        <authorList>
            <person name="Geib S."/>
        </authorList>
    </citation>
    <scope>NUCLEOTIDE SEQUENCE</scope>
</reference>
<evidence type="ECO:0000256" key="1">
    <source>
        <dbReference type="SAM" id="SignalP"/>
    </source>
</evidence>
<evidence type="ECO:0000313" key="3">
    <source>
        <dbReference type="EMBL" id="JAD01472.1"/>
    </source>
</evidence>
<dbReference type="AlphaFoldDB" id="A0A0A1WRL6"/>
<proteinExistence type="predicted"/>
<accession>A0A0A1WRL6</accession>
<feature type="signal peptide" evidence="1">
    <location>
        <begin position="1"/>
        <end position="23"/>
    </location>
</feature>
<dbReference type="InterPro" id="IPR007931">
    <property type="entry name" value="TsetseEP"/>
</dbReference>
<evidence type="ECO:0000259" key="2">
    <source>
        <dbReference type="Pfam" id="PF05267"/>
    </source>
</evidence>
<dbReference type="Pfam" id="PF05267">
    <property type="entry name" value="DUF725"/>
    <property type="match status" value="1"/>
</dbReference>
<feature type="chain" id="PRO_5001982599" evidence="1">
    <location>
        <begin position="24"/>
        <end position="210"/>
    </location>
</feature>
<reference evidence="3" key="2">
    <citation type="journal article" date="2015" name="Gigascience">
        <title>Reconstructing a comprehensive transcriptome assembly of a white-pupal translocated strain of the pest fruit fly Bactrocera cucurbitae.</title>
        <authorList>
            <person name="Sim S.B."/>
            <person name="Calla B."/>
            <person name="Hall B."/>
            <person name="DeRego T."/>
            <person name="Geib S.M."/>
        </authorList>
    </citation>
    <scope>NUCLEOTIDE SEQUENCE</scope>
</reference>
<sequence>MAQQVSSLKLLAALLLVVVCCFANSCCNHQTQTQAIAAAWPENAVGIGVDGGVLANDIVVGDVALAVSRDANNCFERFLLESRNASNTYASAYRACQMLGRQRRMEFVSAEWSTRQEMEEQVTVMCKNLCDCVQIVEDLEYFQCSAQHSYKSVHTMQQVYLNSSAAIVELEDKYEEAEKEMLLCIISAEQQYVDASSKAFLKLSKCLKAT</sequence>